<evidence type="ECO:0000256" key="5">
    <source>
        <dbReference type="ARBA" id="ARBA00006729"/>
    </source>
</evidence>
<dbReference type="Gene3D" id="3.30.950.10">
    <property type="entry name" value="Methyltransferase, Cobalt-precorrin-4 Transmethylase, Domain 2"/>
    <property type="match status" value="1"/>
</dbReference>
<feature type="domain" description="Tetrapyrrole methylase" evidence="27">
    <location>
        <begin position="1"/>
        <end position="236"/>
    </location>
</feature>
<comment type="pathway">
    <text evidence="4">Protein modification; peptidyl-diphthamide biosynthesis.</text>
</comment>
<dbReference type="GO" id="GO:0032259">
    <property type="term" value="P:methylation"/>
    <property type="evidence" value="ECO:0007669"/>
    <property type="project" value="UniProtKB-KW"/>
</dbReference>
<keyword evidence="17" id="KW-0168">Coated pit</keyword>
<proteinExistence type="inferred from homology"/>
<evidence type="ECO:0000256" key="24">
    <source>
        <dbReference type="ARBA" id="ARBA00072033"/>
    </source>
</evidence>
<dbReference type="UniPathway" id="UPA00559"/>
<dbReference type="Proteomes" id="UP000654922">
    <property type="component" value="Unassembled WGS sequence"/>
</dbReference>
<evidence type="ECO:0000259" key="27">
    <source>
        <dbReference type="Pfam" id="PF00590"/>
    </source>
</evidence>
<dbReference type="InterPro" id="IPR035996">
    <property type="entry name" value="4pyrrol_Methylase_sf"/>
</dbReference>
<dbReference type="Proteomes" id="UP000641853">
    <property type="component" value="Unassembled WGS sequence"/>
</dbReference>
<protein>
    <recommendedName>
        <fullName evidence="8">AP-2 complex subunit sigma</fullName>
        <ecNumber evidence="7">2.1.1.314</ecNumber>
    </recommendedName>
    <alternativeName>
        <fullName evidence="19">Adaptin small chain</fullName>
    </alternativeName>
    <alternativeName>
        <fullName evidence="20">Clathrin assembly protein 2 sigma small chain</fullName>
    </alternativeName>
    <alternativeName>
        <fullName evidence="25">Diphthamide biosynthesis methyltransferase</fullName>
    </alternativeName>
    <alternativeName>
        <fullName evidence="24">Diphthine methyl ester synthase</fullName>
    </alternativeName>
    <alternativeName>
        <fullName evidence="21">Sigma2-adaptin</fullName>
    </alternativeName>
</protein>
<evidence type="ECO:0000313" key="31">
    <source>
        <dbReference type="Proteomes" id="UP000641853"/>
    </source>
</evidence>
<dbReference type="GO" id="GO:0035615">
    <property type="term" value="F:clathrin adaptor activity"/>
    <property type="evidence" value="ECO:0007669"/>
    <property type="project" value="InterPro"/>
</dbReference>
<evidence type="ECO:0000256" key="9">
    <source>
        <dbReference type="ARBA" id="ARBA00022448"/>
    </source>
</evidence>
<evidence type="ECO:0000256" key="11">
    <source>
        <dbReference type="ARBA" id="ARBA00022583"/>
    </source>
</evidence>
<dbReference type="PANTHER" id="PTHR10882">
    <property type="entry name" value="DIPHTHINE SYNTHASE"/>
    <property type="match status" value="1"/>
</dbReference>
<dbReference type="HAMAP" id="MF_01084">
    <property type="entry name" value="Diphthine_synth"/>
    <property type="match status" value="1"/>
</dbReference>
<evidence type="ECO:0000256" key="26">
    <source>
        <dbReference type="SAM" id="MobiDB-lite"/>
    </source>
</evidence>
<gene>
    <name evidence="29" type="ORF">CNMCM5623_000058</name>
    <name evidence="30" type="ORF">CNMCM7691_004721</name>
</gene>
<keyword evidence="15" id="KW-0653">Protein transport</keyword>
<evidence type="ECO:0000256" key="14">
    <source>
        <dbReference type="ARBA" id="ARBA00022691"/>
    </source>
</evidence>
<dbReference type="GO" id="GO:0015031">
    <property type="term" value="P:protein transport"/>
    <property type="evidence" value="ECO:0007669"/>
    <property type="project" value="UniProtKB-KW"/>
</dbReference>
<dbReference type="EMBL" id="JACBAG010001903">
    <property type="protein sequence ID" value="KAF7177073.1"/>
    <property type="molecule type" value="Genomic_DNA"/>
</dbReference>
<evidence type="ECO:0000256" key="8">
    <source>
        <dbReference type="ARBA" id="ARBA00013914"/>
    </source>
</evidence>
<dbReference type="InterPro" id="IPR000878">
    <property type="entry name" value="4pyrrol_Mease"/>
</dbReference>
<dbReference type="FunFam" id="3.30.950.10:FF:000004">
    <property type="entry name" value="Diphthine synthase putative"/>
    <property type="match status" value="1"/>
</dbReference>
<evidence type="ECO:0000256" key="16">
    <source>
        <dbReference type="ARBA" id="ARBA00023136"/>
    </source>
</evidence>
<evidence type="ECO:0000259" key="28">
    <source>
        <dbReference type="Pfam" id="PF01217"/>
    </source>
</evidence>
<evidence type="ECO:0000256" key="3">
    <source>
        <dbReference type="ARBA" id="ARBA00004277"/>
    </source>
</evidence>
<dbReference type="Gene3D" id="3.30.450.60">
    <property type="match status" value="1"/>
</dbReference>
<evidence type="ECO:0000313" key="30">
    <source>
        <dbReference type="EMBL" id="KAF7177073.1"/>
    </source>
</evidence>
<dbReference type="Pfam" id="PF01217">
    <property type="entry name" value="Clat_adaptor_s"/>
    <property type="match status" value="1"/>
</dbReference>
<evidence type="ECO:0000256" key="13">
    <source>
        <dbReference type="ARBA" id="ARBA00022679"/>
    </source>
</evidence>
<evidence type="ECO:0000256" key="21">
    <source>
        <dbReference type="ARBA" id="ARBA00032648"/>
    </source>
</evidence>
<keyword evidence="12" id="KW-0489">Methyltransferase</keyword>
<evidence type="ECO:0000256" key="20">
    <source>
        <dbReference type="ARBA" id="ARBA00031686"/>
    </source>
</evidence>
<dbReference type="EMBL" id="JACBAE010001305">
    <property type="protein sequence ID" value="KAF7166353.1"/>
    <property type="molecule type" value="Genomic_DNA"/>
</dbReference>
<evidence type="ECO:0000256" key="19">
    <source>
        <dbReference type="ARBA" id="ARBA00030104"/>
    </source>
</evidence>
<evidence type="ECO:0000256" key="18">
    <source>
        <dbReference type="ARBA" id="ARBA00025487"/>
    </source>
</evidence>
<dbReference type="Gene3D" id="3.40.1010.10">
    <property type="entry name" value="Cobalt-precorrin-4 Transmethylase, Domain 1"/>
    <property type="match status" value="1"/>
</dbReference>
<comment type="subcellular location">
    <subcellularLocation>
        <location evidence="2">Cell membrane</location>
    </subcellularLocation>
    <subcellularLocation>
        <location evidence="3">Membrane</location>
        <location evidence="3">Coated pit</location>
        <topology evidence="3">Peripheral membrane protein</topology>
        <orientation evidence="3">Cytoplasmic side</orientation>
    </subcellularLocation>
</comment>
<evidence type="ECO:0000256" key="25">
    <source>
        <dbReference type="ARBA" id="ARBA00081951"/>
    </source>
</evidence>
<accession>A0A8H6V393</accession>
<reference evidence="30" key="1">
    <citation type="submission" date="2020-06" db="EMBL/GenBank/DDBJ databases">
        <title>Draft genome sequences of strains closely related to Aspergillus parafelis and Aspergillus hiratsukae.</title>
        <authorList>
            <person name="Dos Santos R.A.C."/>
            <person name="Rivero-Menendez O."/>
            <person name="Steenwyk J.L."/>
            <person name="Mead M.E."/>
            <person name="Goldman G.H."/>
            <person name="Alastruey-Izquierdo A."/>
            <person name="Rokas A."/>
        </authorList>
    </citation>
    <scope>NUCLEOTIDE SEQUENCE</scope>
    <source>
        <strain evidence="29">CNM-CM5623</strain>
        <strain evidence="30">CNM-CM7691</strain>
    </source>
</reference>
<dbReference type="InterPro" id="IPR014776">
    <property type="entry name" value="4pyrrole_Mease_sub2"/>
</dbReference>
<sequence>MLYLVGLGLADETDITVKGLEVVKRAERVYLEAYTSILLVSKEKLEAFYGRPVIEADRELVETGSDEILAGADKADIAFLVVGDPFGATTHTDLVLRAREMGIESKVIPNASIMSGIGCTGLQLYNFGQTVSMVFFTENWKPSSYYDRVKENIQLGLHTLVLLDIKVKEQSYENMARGRRIFEPPRYMTVAQCASQMLETEEERKEGVFGPDSLAVGAARVGGPDQKLVVGTLKELSEVDMGPPLHSLVLLGRKAHDLERDYIREFAVDKATFDASWKKGDARFSDRFQLLPAMPVYMVHGFRWPRAGFTGIRVYIVLHNLEDATAEYVQQPATSRLLTECFKKTDPDIVARLPDLQFIEQYDPEDTDSATAVSQPYAYVAAKVITLSEPGAKAPGLSWNPEDLAKDSPLDPSAMEALTQLRDKYAAGERIGWWIVYNGDPDRAFPHSEEDDSYDEYDYDDDDDDEYTESNGDSVRNSTAPETPPSPANRQGKTRLAKWYAPYSDEEKIKLKGEVHRLVAPRDQKYQSNFVEFKRSTKIVYRRYAGLFFCVCVDATDNELAYLEAIHFFVEVLDQFFGNVCELDLVFNFYKVYAILDEVFLAGEIEETSKQVVLTRLEHLDKLE</sequence>
<dbReference type="InterPro" id="IPR004551">
    <property type="entry name" value="Dphthn_synthase"/>
</dbReference>
<keyword evidence="11" id="KW-0254">Endocytosis</keyword>
<keyword evidence="31" id="KW-1185">Reference proteome</keyword>
<keyword evidence="16" id="KW-0472">Membrane</keyword>
<feature type="domain" description="AP complex mu/sigma subunit" evidence="28">
    <location>
        <begin position="489"/>
        <end position="623"/>
    </location>
</feature>
<dbReference type="CDD" id="cd14833">
    <property type="entry name" value="AP2_sigma"/>
    <property type="match status" value="1"/>
</dbReference>
<comment type="similarity">
    <text evidence="5">Belongs to the diphthine synthase family.</text>
</comment>
<comment type="catalytic activity">
    <reaction evidence="22">
        <text>2-[(3S)-amino-3-carboxypropyl]-L-histidyl-[translation elongation factor 2] + 4 S-adenosyl-L-methionine = diphthine methyl ester-[translation elongation factor 2] + 4 S-adenosyl-L-homocysteine + 3 H(+)</text>
        <dbReference type="Rhea" id="RHEA:42652"/>
        <dbReference type="Rhea" id="RHEA-COMP:9749"/>
        <dbReference type="Rhea" id="RHEA-COMP:10173"/>
        <dbReference type="ChEBI" id="CHEBI:15378"/>
        <dbReference type="ChEBI" id="CHEBI:57856"/>
        <dbReference type="ChEBI" id="CHEBI:59789"/>
        <dbReference type="ChEBI" id="CHEBI:73995"/>
        <dbReference type="ChEBI" id="CHEBI:79005"/>
        <dbReference type="EC" id="2.1.1.314"/>
    </reaction>
</comment>
<dbReference type="OrthoDB" id="2516at2759"/>
<feature type="region of interest" description="Disordered" evidence="26">
    <location>
        <begin position="444"/>
        <end position="492"/>
    </location>
</feature>
<keyword evidence="14" id="KW-0949">S-adenosyl-L-methionine</keyword>
<dbReference type="InterPro" id="IPR027156">
    <property type="entry name" value="APS2"/>
</dbReference>
<feature type="compositionally biased region" description="Polar residues" evidence="26">
    <location>
        <begin position="469"/>
        <end position="481"/>
    </location>
</feature>
<comment type="subunit">
    <text evidence="23">Adaptor protein complex 2 (AP-2) is a heterotetramer composed of two large adaptins (alpha-type subunit APL3 and beta-type subunit APL1), a medium chain (mu-type subunit APM4) and a small adaptin (sigma-type subunit APS2).</text>
</comment>
<evidence type="ECO:0000256" key="6">
    <source>
        <dbReference type="ARBA" id="ARBA00006972"/>
    </source>
</evidence>
<dbReference type="InterPro" id="IPR011012">
    <property type="entry name" value="Longin-like_dom_sf"/>
</dbReference>
<evidence type="ECO:0000256" key="12">
    <source>
        <dbReference type="ARBA" id="ARBA00022603"/>
    </source>
</evidence>
<dbReference type="PANTHER" id="PTHR10882:SF0">
    <property type="entry name" value="DIPHTHINE METHYL ESTER SYNTHASE"/>
    <property type="match status" value="1"/>
</dbReference>
<evidence type="ECO:0000256" key="10">
    <source>
        <dbReference type="ARBA" id="ARBA00022475"/>
    </source>
</evidence>
<evidence type="ECO:0000256" key="4">
    <source>
        <dbReference type="ARBA" id="ARBA00005156"/>
    </source>
</evidence>
<dbReference type="SUPFAM" id="SSF64356">
    <property type="entry name" value="SNARE-like"/>
    <property type="match status" value="1"/>
</dbReference>
<dbReference type="FunFam" id="3.30.450.60:FF:000011">
    <property type="entry name" value="AP complex subunit sigma"/>
    <property type="match status" value="1"/>
</dbReference>
<evidence type="ECO:0000256" key="15">
    <source>
        <dbReference type="ARBA" id="ARBA00022927"/>
    </source>
</evidence>
<comment type="similarity">
    <text evidence="6">Belongs to the adaptor complexes small subunit family.</text>
</comment>
<organism evidence="30 31">
    <name type="scientific">Aspergillus felis</name>
    <dbReference type="NCBI Taxonomy" id="1287682"/>
    <lineage>
        <taxon>Eukaryota</taxon>
        <taxon>Fungi</taxon>
        <taxon>Dikarya</taxon>
        <taxon>Ascomycota</taxon>
        <taxon>Pezizomycotina</taxon>
        <taxon>Eurotiomycetes</taxon>
        <taxon>Eurotiomycetidae</taxon>
        <taxon>Eurotiales</taxon>
        <taxon>Aspergillaceae</taxon>
        <taxon>Aspergillus</taxon>
        <taxon>Aspergillus subgen. Fumigati</taxon>
    </lineage>
</organism>
<evidence type="ECO:0000256" key="22">
    <source>
        <dbReference type="ARBA" id="ARBA00048752"/>
    </source>
</evidence>
<dbReference type="AlphaFoldDB" id="A0A8H6V393"/>
<dbReference type="NCBIfam" id="TIGR00522">
    <property type="entry name" value="dph5"/>
    <property type="match status" value="1"/>
</dbReference>
<keyword evidence="9" id="KW-0813">Transport</keyword>
<dbReference type="GO" id="GO:0141133">
    <property type="term" value="F:diphthine methyl ester synthase activity"/>
    <property type="evidence" value="ECO:0007669"/>
    <property type="project" value="UniProtKB-EC"/>
</dbReference>
<dbReference type="SUPFAM" id="SSF53790">
    <property type="entry name" value="Tetrapyrrole methylase"/>
    <property type="match status" value="1"/>
</dbReference>
<evidence type="ECO:0000256" key="2">
    <source>
        <dbReference type="ARBA" id="ARBA00004236"/>
    </source>
</evidence>
<dbReference type="GO" id="GO:0030122">
    <property type="term" value="C:AP-2 adaptor complex"/>
    <property type="evidence" value="ECO:0007669"/>
    <property type="project" value="InterPro"/>
</dbReference>
<evidence type="ECO:0000256" key="23">
    <source>
        <dbReference type="ARBA" id="ARBA00062168"/>
    </source>
</evidence>
<dbReference type="Pfam" id="PF00590">
    <property type="entry name" value="TP_methylase"/>
    <property type="match status" value="1"/>
</dbReference>
<feature type="compositionally biased region" description="Acidic residues" evidence="26">
    <location>
        <begin position="449"/>
        <end position="468"/>
    </location>
</feature>
<dbReference type="CDD" id="cd11647">
    <property type="entry name" value="DHP5_DphB"/>
    <property type="match status" value="1"/>
</dbReference>
<dbReference type="GO" id="GO:0017183">
    <property type="term" value="P:protein histidyl modification to diphthamide"/>
    <property type="evidence" value="ECO:0007669"/>
    <property type="project" value="UniProtKB-UniPathway"/>
</dbReference>
<comment type="function">
    <text evidence="18">Component of the adaptor complexes which link clathrin to receptors in coated vesicles. Clathrin-associated protein complexes are believed to interact with the cytoplasmic tails of membrane proteins, leading to their selection and concentration.</text>
</comment>
<evidence type="ECO:0000256" key="1">
    <source>
        <dbReference type="ARBA" id="ARBA00004006"/>
    </source>
</evidence>
<dbReference type="GO" id="GO:0072583">
    <property type="term" value="P:clathrin-dependent endocytosis"/>
    <property type="evidence" value="ECO:0007669"/>
    <property type="project" value="InterPro"/>
</dbReference>
<dbReference type="EC" id="2.1.1.314" evidence="7"/>
<keyword evidence="10" id="KW-1003">Cell membrane</keyword>
<name>A0A8H6V393_9EURO</name>
<dbReference type="FunFam" id="3.40.1010.10:FF:000004">
    <property type="entry name" value="Putative diphthine synthase"/>
    <property type="match status" value="1"/>
</dbReference>
<evidence type="ECO:0000256" key="17">
    <source>
        <dbReference type="ARBA" id="ARBA00023176"/>
    </source>
</evidence>
<dbReference type="InterPro" id="IPR014777">
    <property type="entry name" value="4pyrrole_Mease_sub1"/>
</dbReference>
<keyword evidence="13" id="KW-0808">Transferase</keyword>
<comment type="caution">
    <text evidence="30">The sequence shown here is derived from an EMBL/GenBank/DDBJ whole genome shotgun (WGS) entry which is preliminary data.</text>
</comment>
<comment type="function">
    <text evidence="1">S-adenosyl-L-methionine-dependent methyltransferase that catalyzes four methylations of the modified target histidine residue in translation elongation factor 2 (EF-2), to form an intermediate called diphthine methyl ester. The four successive methylation reactions represent the second step of diphthamide biosynthesis.</text>
</comment>
<evidence type="ECO:0000313" key="29">
    <source>
        <dbReference type="EMBL" id="KAF7166353.1"/>
    </source>
</evidence>
<dbReference type="InterPro" id="IPR022775">
    <property type="entry name" value="AP_mu_sigma_su"/>
</dbReference>
<evidence type="ECO:0000256" key="7">
    <source>
        <dbReference type="ARBA" id="ARBA00011927"/>
    </source>
</evidence>